<keyword evidence="1" id="KW-0472">Membrane</keyword>
<name>A0AA36BSV3_OCTVU</name>
<evidence type="ECO:0000313" key="2">
    <source>
        <dbReference type="EMBL" id="CAI9739031.1"/>
    </source>
</evidence>
<keyword evidence="1" id="KW-1133">Transmembrane helix</keyword>
<feature type="transmembrane region" description="Helical" evidence="1">
    <location>
        <begin position="85"/>
        <end position="107"/>
    </location>
</feature>
<sequence>MIRFHNVAVLEVIAVFIHIAVSDDIAVFVDTITDHIAPVLVDIAVFFICTVLDVIAVIIHVAFVDDFSVFVDIITDYDRRESRPLWMSSLFFFMLLFETILLLFGIIETSVQFLDFSGGPLQSSLDLTFSILVVYVHSYLR</sequence>
<reference evidence="2" key="1">
    <citation type="submission" date="2023-08" db="EMBL/GenBank/DDBJ databases">
        <authorList>
            <person name="Alioto T."/>
            <person name="Alioto T."/>
            <person name="Gomez Garrido J."/>
        </authorList>
    </citation>
    <scope>NUCLEOTIDE SEQUENCE</scope>
</reference>
<dbReference type="EMBL" id="OX597835">
    <property type="protein sequence ID" value="CAI9739031.1"/>
    <property type="molecule type" value="Genomic_DNA"/>
</dbReference>
<gene>
    <name evidence="2" type="ORF">OCTVUL_1B023449</name>
</gene>
<accession>A0AA36BSV3</accession>
<feature type="transmembrane region" description="Helical" evidence="1">
    <location>
        <begin position="38"/>
        <end position="64"/>
    </location>
</feature>
<keyword evidence="1" id="KW-0812">Transmembrane</keyword>
<dbReference type="Proteomes" id="UP001162480">
    <property type="component" value="Chromosome 22"/>
</dbReference>
<evidence type="ECO:0000313" key="3">
    <source>
        <dbReference type="Proteomes" id="UP001162480"/>
    </source>
</evidence>
<dbReference type="AlphaFoldDB" id="A0AA36BSV3"/>
<feature type="transmembrane region" description="Helical" evidence="1">
    <location>
        <begin position="119"/>
        <end position="140"/>
    </location>
</feature>
<proteinExistence type="predicted"/>
<keyword evidence="3" id="KW-1185">Reference proteome</keyword>
<evidence type="ECO:0000256" key="1">
    <source>
        <dbReference type="SAM" id="Phobius"/>
    </source>
</evidence>
<organism evidence="2 3">
    <name type="scientific">Octopus vulgaris</name>
    <name type="common">Common octopus</name>
    <dbReference type="NCBI Taxonomy" id="6645"/>
    <lineage>
        <taxon>Eukaryota</taxon>
        <taxon>Metazoa</taxon>
        <taxon>Spiralia</taxon>
        <taxon>Lophotrochozoa</taxon>
        <taxon>Mollusca</taxon>
        <taxon>Cephalopoda</taxon>
        <taxon>Coleoidea</taxon>
        <taxon>Octopodiformes</taxon>
        <taxon>Octopoda</taxon>
        <taxon>Incirrata</taxon>
        <taxon>Octopodidae</taxon>
        <taxon>Octopus</taxon>
    </lineage>
</organism>
<protein>
    <submittedName>
        <fullName evidence="2">Uncharacterized protein</fullName>
    </submittedName>
</protein>